<dbReference type="AlphaFoldDB" id="A0A0C3AKT3"/>
<dbReference type="GO" id="GO:0000266">
    <property type="term" value="P:mitochondrial fission"/>
    <property type="evidence" value="ECO:0007669"/>
    <property type="project" value="TreeGrafter"/>
</dbReference>
<dbReference type="HOGENOM" id="CLU_053720_0_1_1"/>
<gene>
    <name evidence="4" type="ORF">M408DRAFT_334222</name>
</gene>
<dbReference type="PANTHER" id="PTHR11001">
    <property type="entry name" value="MITOCHONDRIAL FISSION PROCESS PROTEIN 1"/>
    <property type="match status" value="1"/>
</dbReference>
<evidence type="ECO:0000256" key="2">
    <source>
        <dbReference type="ARBA" id="ARBA00017835"/>
    </source>
</evidence>
<organism evidence="4 5">
    <name type="scientific">Serendipita vermifera MAFF 305830</name>
    <dbReference type="NCBI Taxonomy" id="933852"/>
    <lineage>
        <taxon>Eukaryota</taxon>
        <taxon>Fungi</taxon>
        <taxon>Dikarya</taxon>
        <taxon>Basidiomycota</taxon>
        <taxon>Agaricomycotina</taxon>
        <taxon>Agaricomycetes</taxon>
        <taxon>Sebacinales</taxon>
        <taxon>Serendipitaceae</taxon>
        <taxon>Serendipita</taxon>
    </lineage>
</organism>
<dbReference type="GO" id="GO:0005739">
    <property type="term" value="C:mitochondrion"/>
    <property type="evidence" value="ECO:0007669"/>
    <property type="project" value="TreeGrafter"/>
</dbReference>
<dbReference type="PANTHER" id="PTHR11001:SF2">
    <property type="entry name" value="MITOCHONDRIAL FISSION PROCESS PROTEIN 1"/>
    <property type="match status" value="1"/>
</dbReference>
<proteinExistence type="inferred from homology"/>
<dbReference type="EMBL" id="KN824509">
    <property type="protein sequence ID" value="KIM19916.1"/>
    <property type="molecule type" value="Genomic_DNA"/>
</dbReference>
<protein>
    <recommendedName>
        <fullName evidence="2">Mitochondrial fission process protein 1</fullName>
    </recommendedName>
    <alternativeName>
        <fullName evidence="3">Mitochondrial 18 kDa protein</fullName>
    </alternativeName>
</protein>
<name>A0A0C3AKT3_SERVB</name>
<accession>A0A0C3AKT3</accession>
<evidence type="ECO:0000256" key="3">
    <source>
        <dbReference type="ARBA" id="ARBA00029631"/>
    </source>
</evidence>
<reference evidence="5" key="2">
    <citation type="submission" date="2015-01" db="EMBL/GenBank/DDBJ databases">
        <title>Evolutionary Origins and Diversification of the Mycorrhizal Mutualists.</title>
        <authorList>
            <consortium name="DOE Joint Genome Institute"/>
            <consortium name="Mycorrhizal Genomics Consortium"/>
            <person name="Kohler A."/>
            <person name="Kuo A."/>
            <person name="Nagy L.G."/>
            <person name="Floudas D."/>
            <person name="Copeland A."/>
            <person name="Barry K.W."/>
            <person name="Cichocki N."/>
            <person name="Veneault-Fourrey C."/>
            <person name="LaButti K."/>
            <person name="Lindquist E.A."/>
            <person name="Lipzen A."/>
            <person name="Lundell T."/>
            <person name="Morin E."/>
            <person name="Murat C."/>
            <person name="Riley R."/>
            <person name="Ohm R."/>
            <person name="Sun H."/>
            <person name="Tunlid A."/>
            <person name="Henrissat B."/>
            <person name="Grigoriev I.V."/>
            <person name="Hibbett D.S."/>
            <person name="Martin F."/>
        </authorList>
    </citation>
    <scope>NUCLEOTIDE SEQUENCE [LARGE SCALE GENOMIC DNA]</scope>
    <source>
        <strain evidence="5">MAFF 305830</strain>
    </source>
</reference>
<comment type="similarity">
    <text evidence="1">Belongs to the MTFP1 family.</text>
</comment>
<dbReference type="Proteomes" id="UP000054097">
    <property type="component" value="Unassembled WGS sequence"/>
</dbReference>
<evidence type="ECO:0000313" key="4">
    <source>
        <dbReference type="EMBL" id="KIM19916.1"/>
    </source>
</evidence>
<evidence type="ECO:0000313" key="5">
    <source>
        <dbReference type="Proteomes" id="UP000054097"/>
    </source>
</evidence>
<dbReference type="OrthoDB" id="424969at2759"/>
<reference evidence="4 5" key="1">
    <citation type="submission" date="2014-04" db="EMBL/GenBank/DDBJ databases">
        <authorList>
            <consortium name="DOE Joint Genome Institute"/>
            <person name="Kuo A."/>
            <person name="Zuccaro A."/>
            <person name="Kohler A."/>
            <person name="Nagy L.G."/>
            <person name="Floudas D."/>
            <person name="Copeland A."/>
            <person name="Barry K.W."/>
            <person name="Cichocki N."/>
            <person name="Veneault-Fourrey C."/>
            <person name="LaButti K."/>
            <person name="Lindquist E.A."/>
            <person name="Lipzen A."/>
            <person name="Lundell T."/>
            <person name="Morin E."/>
            <person name="Murat C."/>
            <person name="Sun H."/>
            <person name="Tunlid A."/>
            <person name="Henrissat B."/>
            <person name="Grigoriev I.V."/>
            <person name="Hibbett D.S."/>
            <person name="Martin F."/>
            <person name="Nordberg H.P."/>
            <person name="Cantor M.N."/>
            <person name="Hua S.X."/>
        </authorList>
    </citation>
    <scope>NUCLEOTIDE SEQUENCE [LARGE SCALE GENOMIC DNA]</scope>
    <source>
        <strain evidence="4 5">MAFF 305830</strain>
    </source>
</reference>
<dbReference type="InterPro" id="IPR019560">
    <property type="entry name" value="Mitochondrial_18_kDa_protein"/>
</dbReference>
<dbReference type="Pfam" id="PF10558">
    <property type="entry name" value="MTP18"/>
    <property type="match status" value="1"/>
</dbReference>
<evidence type="ECO:0000256" key="1">
    <source>
        <dbReference type="ARBA" id="ARBA00009224"/>
    </source>
</evidence>
<keyword evidence="5" id="KW-1185">Reference proteome</keyword>
<sequence>MTTSTNTIVKEAEDEVKQLADSNADSTDSNVRYMAYGSRLRTALTASSRYVAYTSDVGEAFRPVVHPRVITAAYGISWLYLTVDVGYEAYKAYRRGPTALEREDGFSERTRIGMVAVQRAVFQSIASMALPALTIHTVVAQSARLWKNAANPRVKAWGPTLTGLACVPALPYIFDHPVEKATDRTFDWIKEQLAKSNKGHKEL</sequence>